<evidence type="ECO:0000256" key="8">
    <source>
        <dbReference type="ARBA" id="ARBA00022989"/>
    </source>
</evidence>
<sequence>MAGLVTAASPVVGACASLAGTRLAAPVRVAPVSVQMGPVRCSARNSGAEITKKCAMFAAASTSMMAIAAPALAATEPFDLTGVAWGGLMAVFSFSLSLVVWGRSGL</sequence>
<keyword evidence="6 13" id="KW-0812">Transmembrane</keyword>
<evidence type="ECO:0000256" key="1">
    <source>
        <dbReference type="ARBA" id="ARBA00003068"/>
    </source>
</evidence>
<comment type="subunit">
    <text evidence="10">The 4 large subunits of the cytochrome b6-f complex are cytochrome b6, subunit IV (17 kDa polypeptide, PetD), cytochrome f and the Rieske protein, while the 4 small subunits are PetG, PetL, PetM and PetN. The complex functions as a dimer.</text>
</comment>
<keyword evidence="7" id="KW-0249">Electron transport</keyword>
<evidence type="ECO:0000256" key="10">
    <source>
        <dbReference type="ARBA" id="ARBA00025834"/>
    </source>
</evidence>
<evidence type="ECO:0000256" key="11">
    <source>
        <dbReference type="ARBA" id="ARBA00031459"/>
    </source>
</evidence>
<comment type="function">
    <text evidence="1">Component of the cytochrome b6-f complex, which mediates electron transfer between photosystem II (PSII) and photosystem I (PSI), cyclic electron flow around PSI, and state transitions.</text>
</comment>
<evidence type="ECO:0000256" key="9">
    <source>
        <dbReference type="ARBA" id="ARBA00023136"/>
    </source>
</evidence>
<evidence type="ECO:0000313" key="14">
    <source>
        <dbReference type="EMBL" id="CAK9208149.1"/>
    </source>
</evidence>
<organism evidence="14 15">
    <name type="scientific">Sphagnum troendelagicum</name>
    <dbReference type="NCBI Taxonomy" id="128251"/>
    <lineage>
        <taxon>Eukaryota</taxon>
        <taxon>Viridiplantae</taxon>
        <taxon>Streptophyta</taxon>
        <taxon>Embryophyta</taxon>
        <taxon>Bryophyta</taxon>
        <taxon>Sphagnophytina</taxon>
        <taxon>Sphagnopsida</taxon>
        <taxon>Sphagnales</taxon>
        <taxon>Sphagnaceae</taxon>
        <taxon>Sphagnum</taxon>
    </lineage>
</organism>
<dbReference type="Pfam" id="PF03742">
    <property type="entry name" value="PetN"/>
    <property type="match status" value="1"/>
</dbReference>
<comment type="subcellular location">
    <subcellularLocation>
        <location evidence="2">Membrane</location>
        <topology evidence="2">Single-pass membrane protein</topology>
    </subcellularLocation>
</comment>
<evidence type="ECO:0000256" key="4">
    <source>
        <dbReference type="ARBA" id="ARBA00021253"/>
    </source>
</evidence>
<dbReference type="HAMAP" id="MF_00395">
    <property type="entry name" value="Cytb6_f_PetN"/>
    <property type="match status" value="1"/>
</dbReference>
<gene>
    <name evidence="14" type="ORF">CSSPTR1EN2_LOCUS9162</name>
</gene>
<evidence type="ECO:0000256" key="13">
    <source>
        <dbReference type="SAM" id="Phobius"/>
    </source>
</evidence>
<evidence type="ECO:0000256" key="5">
    <source>
        <dbReference type="ARBA" id="ARBA00022448"/>
    </source>
</evidence>
<keyword evidence="8 13" id="KW-1133">Transmembrane helix</keyword>
<feature type="transmembrane region" description="Helical" evidence="13">
    <location>
        <begin position="80"/>
        <end position="101"/>
    </location>
</feature>
<keyword evidence="15" id="KW-1185">Reference proteome</keyword>
<evidence type="ECO:0000256" key="12">
    <source>
        <dbReference type="ARBA" id="ARBA00031982"/>
    </source>
</evidence>
<dbReference type="SUPFAM" id="SSF103451">
    <property type="entry name" value="PetN subunit of the cytochrome b6f complex"/>
    <property type="match status" value="1"/>
</dbReference>
<protein>
    <recommendedName>
        <fullName evidence="4">Cytochrome b6-f complex subunit 8</fullName>
    </recommendedName>
    <alternativeName>
        <fullName evidence="11">Cytochrome b6-f complex subunit PetN</fullName>
    </alternativeName>
    <alternativeName>
        <fullName evidence="12">Cytochrome b6-f complex subunit VIII</fullName>
    </alternativeName>
</protein>
<feature type="transmembrane region" description="Helical" evidence="13">
    <location>
        <begin position="54"/>
        <end position="74"/>
    </location>
</feature>
<accession>A0ABP0TZ89</accession>
<proteinExistence type="inferred from homology"/>
<evidence type="ECO:0000256" key="3">
    <source>
        <dbReference type="ARBA" id="ARBA00010969"/>
    </source>
</evidence>
<dbReference type="InterPro" id="IPR005497">
    <property type="entry name" value="Cytochrome_b6-f_cplx_su8"/>
</dbReference>
<keyword evidence="9 13" id="KW-0472">Membrane</keyword>
<dbReference type="EMBL" id="OZ019908">
    <property type="protein sequence ID" value="CAK9208149.1"/>
    <property type="molecule type" value="Genomic_DNA"/>
</dbReference>
<dbReference type="InterPro" id="IPR036143">
    <property type="entry name" value="Cytochr_b6-f_cplx_su8_sf"/>
</dbReference>
<evidence type="ECO:0000256" key="2">
    <source>
        <dbReference type="ARBA" id="ARBA00004167"/>
    </source>
</evidence>
<dbReference type="Proteomes" id="UP001497512">
    <property type="component" value="Chromosome 16"/>
</dbReference>
<reference evidence="14" key="1">
    <citation type="submission" date="2024-02" db="EMBL/GenBank/DDBJ databases">
        <authorList>
            <consortium name="ELIXIR-Norway"/>
            <consortium name="Elixir Norway"/>
        </authorList>
    </citation>
    <scope>NUCLEOTIDE SEQUENCE</scope>
</reference>
<evidence type="ECO:0000256" key="7">
    <source>
        <dbReference type="ARBA" id="ARBA00022982"/>
    </source>
</evidence>
<evidence type="ECO:0000256" key="6">
    <source>
        <dbReference type="ARBA" id="ARBA00022692"/>
    </source>
</evidence>
<keyword evidence="5" id="KW-0813">Transport</keyword>
<evidence type="ECO:0000313" key="15">
    <source>
        <dbReference type="Proteomes" id="UP001497512"/>
    </source>
</evidence>
<comment type="similarity">
    <text evidence="3">Belongs to the PetN family.</text>
</comment>
<name>A0ABP0TZ89_9BRYO</name>